<dbReference type="GO" id="GO:0005634">
    <property type="term" value="C:nucleus"/>
    <property type="evidence" value="ECO:0007669"/>
    <property type="project" value="UniProtKB-SubCell"/>
</dbReference>
<dbReference type="Pfam" id="PF00249">
    <property type="entry name" value="Myb_DNA-binding"/>
    <property type="match status" value="1"/>
</dbReference>
<evidence type="ECO:0000259" key="14">
    <source>
        <dbReference type="PROSITE" id="PS50110"/>
    </source>
</evidence>
<keyword evidence="7 11" id="KW-0238">DNA-binding</keyword>
<accession>A0A8S1ZUX5</accession>
<dbReference type="SUPFAM" id="SSF46689">
    <property type="entry name" value="Homeodomain-like"/>
    <property type="match status" value="1"/>
</dbReference>
<feature type="region of interest" description="Disordered" evidence="13">
    <location>
        <begin position="309"/>
        <end position="335"/>
    </location>
</feature>
<dbReference type="NCBIfam" id="TIGR01557">
    <property type="entry name" value="myb_SHAQKYF"/>
    <property type="match status" value="1"/>
</dbReference>
<keyword evidence="10 11" id="KW-0539">Nucleus</keyword>
<evidence type="ECO:0000256" key="6">
    <source>
        <dbReference type="ARBA" id="ARBA00023015"/>
    </source>
</evidence>
<evidence type="ECO:0000256" key="7">
    <source>
        <dbReference type="ARBA" id="ARBA00023125"/>
    </source>
</evidence>
<evidence type="ECO:0000256" key="2">
    <source>
        <dbReference type="ARBA" id="ARBA00006015"/>
    </source>
</evidence>
<dbReference type="InterPro" id="IPR011006">
    <property type="entry name" value="CheY-like_superfamily"/>
</dbReference>
<dbReference type="PANTHER" id="PTHR43874:SF137">
    <property type="entry name" value="TWO-COMPONENT RESPONSE REGULATOR ARR11"/>
    <property type="match status" value="1"/>
</dbReference>
<dbReference type="PANTHER" id="PTHR43874">
    <property type="entry name" value="TWO-COMPONENT RESPONSE REGULATOR"/>
    <property type="match status" value="1"/>
</dbReference>
<evidence type="ECO:0000256" key="1">
    <source>
        <dbReference type="ARBA" id="ARBA00004123"/>
    </source>
</evidence>
<dbReference type="PROSITE" id="PS50110">
    <property type="entry name" value="RESPONSE_REGULATORY"/>
    <property type="match status" value="1"/>
</dbReference>
<keyword evidence="16" id="KW-1185">Reference proteome</keyword>
<dbReference type="Gene3D" id="3.40.50.2300">
    <property type="match status" value="1"/>
</dbReference>
<organism evidence="15 16">
    <name type="scientific">Arabidopsis arenosa</name>
    <name type="common">Sand rock-cress</name>
    <name type="synonym">Cardaminopsis arenosa</name>
    <dbReference type="NCBI Taxonomy" id="38785"/>
    <lineage>
        <taxon>Eukaryota</taxon>
        <taxon>Viridiplantae</taxon>
        <taxon>Streptophyta</taxon>
        <taxon>Embryophyta</taxon>
        <taxon>Tracheophyta</taxon>
        <taxon>Spermatophyta</taxon>
        <taxon>Magnoliopsida</taxon>
        <taxon>eudicotyledons</taxon>
        <taxon>Gunneridae</taxon>
        <taxon>Pentapetalae</taxon>
        <taxon>rosids</taxon>
        <taxon>malvids</taxon>
        <taxon>Brassicales</taxon>
        <taxon>Brassicaceae</taxon>
        <taxon>Camelineae</taxon>
        <taxon>Arabidopsis</taxon>
    </lineage>
</organism>
<dbReference type="EMBL" id="LR999452">
    <property type="protein sequence ID" value="CAE5963315.1"/>
    <property type="molecule type" value="Genomic_DNA"/>
</dbReference>
<dbReference type="InterPro" id="IPR009057">
    <property type="entry name" value="Homeodomain-like_sf"/>
</dbReference>
<dbReference type="InterPro" id="IPR006447">
    <property type="entry name" value="Myb_dom_plants"/>
</dbReference>
<keyword evidence="5 11" id="KW-0902">Two-component regulatory system</keyword>
<dbReference type="PIRSF" id="PIRSF036392">
    <property type="entry name" value="RR_ARR_type-B"/>
    <property type="match status" value="1"/>
</dbReference>
<dbReference type="InterPro" id="IPR045279">
    <property type="entry name" value="ARR-like"/>
</dbReference>
<evidence type="ECO:0000256" key="5">
    <source>
        <dbReference type="ARBA" id="ARBA00023012"/>
    </source>
</evidence>
<dbReference type="GO" id="GO:0003677">
    <property type="term" value="F:DNA binding"/>
    <property type="evidence" value="ECO:0007669"/>
    <property type="project" value="UniProtKB-KW"/>
</dbReference>
<evidence type="ECO:0000313" key="15">
    <source>
        <dbReference type="EMBL" id="CAE5963315.1"/>
    </source>
</evidence>
<dbReference type="SMART" id="SM00448">
    <property type="entry name" value="REC"/>
    <property type="match status" value="1"/>
</dbReference>
<feature type="domain" description="Response regulatory" evidence="14">
    <location>
        <begin position="12"/>
        <end position="127"/>
    </location>
</feature>
<comment type="subcellular location">
    <subcellularLocation>
        <location evidence="1 11">Nucleus</location>
    </subcellularLocation>
</comment>
<gene>
    <name evidence="15" type="ORF">AARE701A_LOCUS4827</name>
</gene>
<comment type="similarity">
    <text evidence="2">Belongs to the ARR family. Type-B subfamily.</text>
</comment>
<reference evidence="15" key="1">
    <citation type="submission" date="2021-01" db="EMBL/GenBank/DDBJ databases">
        <authorList>
            <person name="Bezrukov I."/>
        </authorList>
    </citation>
    <scope>NUCLEOTIDE SEQUENCE</scope>
</reference>
<dbReference type="GO" id="GO:0009736">
    <property type="term" value="P:cytokinin-activated signaling pathway"/>
    <property type="evidence" value="ECO:0007669"/>
    <property type="project" value="UniProtKB-KW"/>
</dbReference>
<keyword evidence="4" id="KW-0932">Cytokinin signaling pathway</keyword>
<evidence type="ECO:0000256" key="10">
    <source>
        <dbReference type="ARBA" id="ARBA00023242"/>
    </source>
</evidence>
<dbReference type="InterPro" id="IPR001005">
    <property type="entry name" value="SANT/Myb"/>
</dbReference>
<dbReference type="Pfam" id="PF00072">
    <property type="entry name" value="Response_reg"/>
    <property type="match status" value="1"/>
</dbReference>
<protein>
    <recommendedName>
        <fullName evidence="11">Two-component response regulator</fullName>
    </recommendedName>
</protein>
<evidence type="ECO:0000256" key="13">
    <source>
        <dbReference type="SAM" id="MobiDB-lite"/>
    </source>
</evidence>
<evidence type="ECO:0000256" key="12">
    <source>
        <dbReference type="PROSITE-ProRule" id="PRU00169"/>
    </source>
</evidence>
<sequence length="530" mass="59525">MEKSGFSPVGLRVLVVDDDPTWLKILEKMLKKCSYEVTTCGLAREALRLLRERKDGYDIVISDVNMPDMDGFKLLEHVGLELDLPVIMMSVDGETSRVMKGVQHGACDYLLKPIRMKELKIIWQHVLRKKLQEVRDIEGCGYEGGGDWITRYDEAHFLGGGEDVSFGKKRKDFDFEKKLLQDESDPSSSSSKKARVVWSFELHQKFVNAVNQIGCDHKAGPKKILDLMNVPWLTRENVASHLQKYRLYLSRLEKGKELKCYSGGVKNMDSSPKDVEVNSGYQSPGKSSYVFSGGNSLIQKVTEIDPTPLASASLSDPNTDVIMPPKTKKTRIGFDPPISSSSAFDSLLPWNDVPETLESKPVLYENSFLHQQPLPSQSSYVANSAPSLMEEEMKPLYETPAGGSSVNADEFLMPQDKNPTETLQDLDPSAISNMKLQEFSSNVTNNTEAILRSLNWELPESHHSASLDTDLDLSWLQGEHFLANTGLQFQDYSSSPSLLSELPHHLWYGNERLPDPDEYSFMVDQGLFIS</sequence>
<dbReference type="AlphaFoldDB" id="A0A8S1ZUX5"/>
<dbReference type="FunFam" id="1.10.10.60:FF:000007">
    <property type="entry name" value="Two-component response regulator"/>
    <property type="match status" value="1"/>
</dbReference>
<evidence type="ECO:0000256" key="9">
    <source>
        <dbReference type="ARBA" id="ARBA00023163"/>
    </source>
</evidence>
<dbReference type="Proteomes" id="UP000682877">
    <property type="component" value="Chromosome 2"/>
</dbReference>
<keyword evidence="3 12" id="KW-0597">Phosphoprotein</keyword>
<keyword evidence="6 11" id="KW-0805">Transcription regulation</keyword>
<dbReference type="InterPro" id="IPR017053">
    <property type="entry name" value="Response_reg_B-typ_pln"/>
</dbReference>
<dbReference type="SUPFAM" id="SSF52172">
    <property type="entry name" value="CheY-like"/>
    <property type="match status" value="1"/>
</dbReference>
<dbReference type="GO" id="GO:0000160">
    <property type="term" value="P:phosphorelay signal transduction system"/>
    <property type="evidence" value="ECO:0007669"/>
    <property type="project" value="UniProtKB-KW"/>
</dbReference>
<name>A0A8S1ZUX5_ARAAE</name>
<evidence type="ECO:0000256" key="11">
    <source>
        <dbReference type="PIRNR" id="PIRNR036392"/>
    </source>
</evidence>
<keyword evidence="8 11" id="KW-0010">Activator</keyword>
<dbReference type="InterPro" id="IPR001789">
    <property type="entry name" value="Sig_transdc_resp-reg_receiver"/>
</dbReference>
<dbReference type="CDD" id="cd17584">
    <property type="entry name" value="REC_typeB_ARR-like"/>
    <property type="match status" value="1"/>
</dbReference>
<keyword evidence="9 11" id="KW-0804">Transcription</keyword>
<dbReference type="Gene3D" id="1.10.10.60">
    <property type="entry name" value="Homeodomain-like"/>
    <property type="match status" value="1"/>
</dbReference>
<evidence type="ECO:0000256" key="4">
    <source>
        <dbReference type="ARBA" id="ARBA00022864"/>
    </source>
</evidence>
<evidence type="ECO:0000313" key="16">
    <source>
        <dbReference type="Proteomes" id="UP000682877"/>
    </source>
</evidence>
<evidence type="ECO:0000256" key="3">
    <source>
        <dbReference type="ARBA" id="ARBA00022553"/>
    </source>
</evidence>
<dbReference type="GO" id="GO:0003700">
    <property type="term" value="F:DNA-binding transcription factor activity"/>
    <property type="evidence" value="ECO:0007669"/>
    <property type="project" value="UniProtKB-UniRule"/>
</dbReference>
<comment type="function">
    <text evidence="11">Transcriptional activator that binds specific DNA sequence.</text>
</comment>
<evidence type="ECO:0000256" key="8">
    <source>
        <dbReference type="ARBA" id="ARBA00023159"/>
    </source>
</evidence>
<proteinExistence type="inferred from homology"/>
<feature type="modified residue" description="4-aspartylphosphate" evidence="12">
    <location>
        <position position="63"/>
    </location>
</feature>